<keyword evidence="3" id="KW-1185">Reference proteome</keyword>
<dbReference type="Pfam" id="PF01663">
    <property type="entry name" value="Phosphodiest"/>
    <property type="match status" value="1"/>
</dbReference>
<dbReference type="Proteomes" id="UP000267469">
    <property type="component" value="Unassembled WGS sequence"/>
</dbReference>
<feature type="signal peptide" evidence="1">
    <location>
        <begin position="1"/>
        <end position="22"/>
    </location>
</feature>
<feature type="chain" id="PRO_5018287220" evidence="1">
    <location>
        <begin position="23"/>
        <end position="426"/>
    </location>
</feature>
<keyword evidence="1" id="KW-0732">Signal</keyword>
<protein>
    <submittedName>
        <fullName evidence="2">Alkaline phosphatase family protein</fullName>
    </submittedName>
</protein>
<dbReference type="RefSeq" id="WP_123216262.1">
    <property type="nucleotide sequence ID" value="NZ_RJTM01000085.1"/>
</dbReference>
<gene>
    <name evidence="2" type="ORF">ED312_12015</name>
</gene>
<dbReference type="InterPro" id="IPR002591">
    <property type="entry name" value="Phosphodiest/P_Trfase"/>
</dbReference>
<dbReference type="PANTHER" id="PTHR10151">
    <property type="entry name" value="ECTONUCLEOTIDE PYROPHOSPHATASE/PHOSPHODIESTERASE"/>
    <property type="match status" value="1"/>
</dbReference>
<dbReference type="AlphaFoldDB" id="A0A3N0EDQ5"/>
<sequence length="426" mass="47950">MKPRKHLLAVILACTLCFPVTAGSLSPDDLYPQGKKPRKVVFIIVDGLSADMIENNPTPHLDAIAKSGGYTRAYVGGKKGGYSETPTISAVGYNSLLTGTWVNKHNVWGNSIKAPNYHYPTIYRLLKDHHPDKKTAIFSTWLDNRTKLIGEGLPETGHIKVDYAYDGFELDTVNFPHDADKQYIRNIDEKVALEAARYIAKEGPDLSWVYLEYTDDVGHKYGDSPQLTEAIAFEDRLIGNIWEAIKDRGKNNGEEWLFIITTDHGRTEETGHHHGGQSERERSTWIITNSPDTNDYFREETPAIVDILTTMTDFLGINLTKEQAYEMDGVSLTGNLSAIHLEGEIREGQLVIRWKNTGKNSNGSASLWISGTNNYRTGGKDSYRLMGKVRIKDEIFKYTPDRPGTFYKIVLETPENTLNTWVKTTN</sequence>
<name>A0A3N0EDQ5_SINP1</name>
<dbReference type="Gene3D" id="3.40.720.10">
    <property type="entry name" value="Alkaline Phosphatase, subunit A"/>
    <property type="match status" value="1"/>
</dbReference>
<dbReference type="PANTHER" id="PTHR10151:SF120">
    <property type="entry name" value="BIS(5'-ADENOSYL)-TRIPHOSPHATASE"/>
    <property type="match status" value="1"/>
</dbReference>
<dbReference type="SUPFAM" id="SSF53649">
    <property type="entry name" value="Alkaline phosphatase-like"/>
    <property type="match status" value="1"/>
</dbReference>
<dbReference type="InterPro" id="IPR017850">
    <property type="entry name" value="Alkaline_phosphatase_core_sf"/>
</dbReference>
<evidence type="ECO:0000256" key="1">
    <source>
        <dbReference type="SAM" id="SignalP"/>
    </source>
</evidence>
<comment type="caution">
    <text evidence="2">The sequence shown here is derived from an EMBL/GenBank/DDBJ whole genome shotgun (WGS) entry which is preliminary data.</text>
</comment>
<organism evidence="2 3">
    <name type="scientific">Sinomicrobium pectinilyticum</name>
    <dbReference type="NCBI Taxonomy" id="1084421"/>
    <lineage>
        <taxon>Bacteria</taxon>
        <taxon>Pseudomonadati</taxon>
        <taxon>Bacteroidota</taxon>
        <taxon>Flavobacteriia</taxon>
        <taxon>Flavobacteriales</taxon>
        <taxon>Flavobacteriaceae</taxon>
        <taxon>Sinomicrobium</taxon>
    </lineage>
</organism>
<dbReference type="GO" id="GO:0016787">
    <property type="term" value="F:hydrolase activity"/>
    <property type="evidence" value="ECO:0007669"/>
    <property type="project" value="UniProtKB-ARBA"/>
</dbReference>
<dbReference type="EMBL" id="RJTM01000085">
    <property type="protein sequence ID" value="RNL85976.1"/>
    <property type="molecule type" value="Genomic_DNA"/>
</dbReference>
<accession>A0A3N0EDQ5</accession>
<dbReference type="OrthoDB" id="279982at2"/>
<evidence type="ECO:0000313" key="3">
    <source>
        <dbReference type="Proteomes" id="UP000267469"/>
    </source>
</evidence>
<reference evidence="2 3" key="1">
    <citation type="submission" date="2018-10" db="EMBL/GenBank/DDBJ databases">
        <title>Sinomicrobium pectinilyticum sp. nov., a pectinase-producing bacterium isolated from alkaline and saline soil, and emended description of the genus Sinomicrobium.</title>
        <authorList>
            <person name="Cheng B."/>
            <person name="Li C."/>
            <person name="Lai Q."/>
            <person name="Du M."/>
            <person name="Shao Z."/>
            <person name="Xu P."/>
            <person name="Yang C."/>
        </authorList>
    </citation>
    <scope>NUCLEOTIDE SEQUENCE [LARGE SCALE GENOMIC DNA]</scope>
    <source>
        <strain evidence="2 3">5DNS001</strain>
    </source>
</reference>
<proteinExistence type="predicted"/>
<evidence type="ECO:0000313" key="2">
    <source>
        <dbReference type="EMBL" id="RNL85976.1"/>
    </source>
</evidence>